<proteinExistence type="predicted"/>
<dbReference type="Proteomes" id="UP000241890">
    <property type="component" value="Unassembled WGS sequence"/>
</dbReference>
<protein>
    <submittedName>
        <fullName evidence="2">Uncharacterized protein</fullName>
    </submittedName>
</protein>
<sequence length="341" mass="38021">MDEYDEEEDVQDLNETQNEEDAQDLNEAQDEEYAERRALFLSEVDEEVLDQLNEEGDLERIVQINDDLDDLTSFYGSDFASCEGLAYSREECESFIGEMSEIVVNRVNLQEMPSYSQRVEAGDGETPIQVAFNRLAATLQEALKEGGLDPSSELSSGRRYIHDPIAHTTRYSDATFSVGDKAVCLVELKTKSTFGPKALEEFEPPKDTKLNKVKVYNKLTKKTTTASFEAAGDPLAQICCYMACNECRYGILSNWGFTYFLKLEMAEDGSMVLHYSDRFCPLTQQGQESGRVCAVGNELLGEVVRKVVAGDRPASLVVVEVDVEVDVNVGSEAIPDQIKVE</sequence>
<evidence type="ECO:0000313" key="3">
    <source>
        <dbReference type="Proteomes" id="UP000241890"/>
    </source>
</evidence>
<organism evidence="2 3">
    <name type="scientific">Hondaea fermentalgiana</name>
    <dbReference type="NCBI Taxonomy" id="2315210"/>
    <lineage>
        <taxon>Eukaryota</taxon>
        <taxon>Sar</taxon>
        <taxon>Stramenopiles</taxon>
        <taxon>Bigyra</taxon>
        <taxon>Labyrinthulomycetes</taxon>
        <taxon>Thraustochytrida</taxon>
        <taxon>Thraustochytriidae</taxon>
        <taxon>Hondaea</taxon>
    </lineage>
</organism>
<feature type="region of interest" description="Disordered" evidence="1">
    <location>
        <begin position="1"/>
        <end position="36"/>
    </location>
</feature>
<dbReference type="EMBL" id="BEYU01000321">
    <property type="protein sequence ID" value="GBG35124.1"/>
    <property type="molecule type" value="Genomic_DNA"/>
</dbReference>
<feature type="compositionally biased region" description="Acidic residues" evidence="1">
    <location>
        <begin position="1"/>
        <end position="33"/>
    </location>
</feature>
<evidence type="ECO:0000256" key="1">
    <source>
        <dbReference type="SAM" id="MobiDB-lite"/>
    </source>
</evidence>
<name>A0A2R5H3W1_9STRA</name>
<comment type="caution">
    <text evidence="2">The sequence shown here is derived from an EMBL/GenBank/DDBJ whole genome shotgun (WGS) entry which is preliminary data.</text>
</comment>
<dbReference type="InParanoid" id="A0A2R5H3W1"/>
<gene>
    <name evidence="2" type="ORF">FCC1311_113472</name>
</gene>
<dbReference type="AlphaFoldDB" id="A0A2R5H3W1"/>
<accession>A0A2R5H3W1</accession>
<reference evidence="2 3" key="1">
    <citation type="submission" date="2017-12" db="EMBL/GenBank/DDBJ databases">
        <title>Sequencing, de novo assembly and annotation of complete genome of a new Thraustochytrid species, strain FCC1311.</title>
        <authorList>
            <person name="Sedici K."/>
            <person name="Godart F."/>
            <person name="Aiese Cigliano R."/>
            <person name="Sanseverino W."/>
            <person name="Barakat M."/>
            <person name="Ortet P."/>
            <person name="Marechal E."/>
            <person name="Cagnac O."/>
            <person name="Amato A."/>
        </authorList>
    </citation>
    <scope>NUCLEOTIDE SEQUENCE [LARGE SCALE GENOMIC DNA]</scope>
</reference>
<evidence type="ECO:0000313" key="2">
    <source>
        <dbReference type="EMBL" id="GBG35124.1"/>
    </source>
</evidence>
<keyword evidence="3" id="KW-1185">Reference proteome</keyword>